<dbReference type="GO" id="GO:0006950">
    <property type="term" value="P:response to stress"/>
    <property type="evidence" value="ECO:0007669"/>
    <property type="project" value="TreeGrafter"/>
</dbReference>
<dbReference type="PROSITE" id="PS50995">
    <property type="entry name" value="HTH_MARR_2"/>
    <property type="match status" value="1"/>
</dbReference>
<reference evidence="3 4" key="1">
    <citation type="submission" date="2021-01" db="EMBL/GenBank/DDBJ databases">
        <title>Whole genome shotgun sequence of Planotetraspora phitsanulokensis NBRC 104273.</title>
        <authorList>
            <person name="Komaki H."/>
            <person name="Tamura T."/>
        </authorList>
    </citation>
    <scope>NUCLEOTIDE SEQUENCE [LARGE SCALE GENOMIC DNA]</scope>
    <source>
        <strain evidence="3 4">NBRC 104273</strain>
    </source>
</reference>
<gene>
    <name evidence="3" type="ORF">Pph01_09080</name>
</gene>
<proteinExistence type="predicted"/>
<evidence type="ECO:0000256" key="1">
    <source>
        <dbReference type="SAM" id="MobiDB-lite"/>
    </source>
</evidence>
<dbReference type="Proteomes" id="UP000622547">
    <property type="component" value="Unassembled WGS sequence"/>
</dbReference>
<dbReference type="PANTHER" id="PTHR33164:SF43">
    <property type="entry name" value="HTH-TYPE TRANSCRIPTIONAL REPRESSOR YETL"/>
    <property type="match status" value="1"/>
</dbReference>
<dbReference type="EMBL" id="BOOP01000003">
    <property type="protein sequence ID" value="GII35905.1"/>
    <property type="molecule type" value="Genomic_DNA"/>
</dbReference>
<evidence type="ECO:0000313" key="4">
    <source>
        <dbReference type="Proteomes" id="UP000622547"/>
    </source>
</evidence>
<evidence type="ECO:0000313" key="3">
    <source>
        <dbReference type="EMBL" id="GII35905.1"/>
    </source>
</evidence>
<dbReference type="AlphaFoldDB" id="A0A8J3U072"/>
<dbReference type="SMART" id="SM00347">
    <property type="entry name" value="HTH_MARR"/>
    <property type="match status" value="1"/>
</dbReference>
<dbReference type="GO" id="GO:0003700">
    <property type="term" value="F:DNA-binding transcription factor activity"/>
    <property type="evidence" value="ECO:0007669"/>
    <property type="project" value="InterPro"/>
</dbReference>
<evidence type="ECO:0000259" key="2">
    <source>
        <dbReference type="PROSITE" id="PS50995"/>
    </source>
</evidence>
<dbReference type="PANTHER" id="PTHR33164">
    <property type="entry name" value="TRANSCRIPTIONAL REGULATOR, MARR FAMILY"/>
    <property type="match status" value="1"/>
</dbReference>
<dbReference type="SUPFAM" id="SSF46785">
    <property type="entry name" value="Winged helix' DNA-binding domain"/>
    <property type="match status" value="1"/>
</dbReference>
<sequence length="176" mass="19104">MRGSEEAAMTETSATRTPRSAQPARRRETVQSGPPETLGFHLKRAEQALIARKAGAVRALDLTEPQCKVLGYLADGSAKSCTQLSREALVTSQTMTGIVKNLESKGLVERHASPDHSRVMLVSLTDAGAERAAAASDLSRRVETRLRQAMTDEDYTRLIRLLGRVAEVTSDLALDD</sequence>
<feature type="domain" description="HTH marR-type" evidence="2">
    <location>
        <begin position="35"/>
        <end position="167"/>
    </location>
</feature>
<dbReference type="Pfam" id="PF12802">
    <property type="entry name" value="MarR_2"/>
    <property type="match status" value="1"/>
</dbReference>
<feature type="compositionally biased region" description="Polar residues" evidence="1">
    <location>
        <begin position="10"/>
        <end position="20"/>
    </location>
</feature>
<dbReference type="InterPro" id="IPR036388">
    <property type="entry name" value="WH-like_DNA-bd_sf"/>
</dbReference>
<dbReference type="InterPro" id="IPR039422">
    <property type="entry name" value="MarR/SlyA-like"/>
</dbReference>
<organism evidence="3 4">
    <name type="scientific">Planotetraspora phitsanulokensis</name>
    <dbReference type="NCBI Taxonomy" id="575192"/>
    <lineage>
        <taxon>Bacteria</taxon>
        <taxon>Bacillati</taxon>
        <taxon>Actinomycetota</taxon>
        <taxon>Actinomycetes</taxon>
        <taxon>Streptosporangiales</taxon>
        <taxon>Streptosporangiaceae</taxon>
        <taxon>Planotetraspora</taxon>
    </lineage>
</organism>
<accession>A0A8J3U072</accession>
<dbReference type="InterPro" id="IPR000835">
    <property type="entry name" value="HTH_MarR-typ"/>
</dbReference>
<comment type="caution">
    <text evidence="3">The sequence shown here is derived from an EMBL/GenBank/DDBJ whole genome shotgun (WGS) entry which is preliminary data.</text>
</comment>
<keyword evidence="4" id="KW-1185">Reference proteome</keyword>
<protein>
    <recommendedName>
        <fullName evidence="2">HTH marR-type domain-containing protein</fullName>
    </recommendedName>
</protein>
<dbReference type="InterPro" id="IPR036390">
    <property type="entry name" value="WH_DNA-bd_sf"/>
</dbReference>
<feature type="region of interest" description="Disordered" evidence="1">
    <location>
        <begin position="1"/>
        <end position="38"/>
    </location>
</feature>
<name>A0A8J3U072_9ACTN</name>
<dbReference type="Gene3D" id="1.10.10.10">
    <property type="entry name" value="Winged helix-like DNA-binding domain superfamily/Winged helix DNA-binding domain"/>
    <property type="match status" value="1"/>
</dbReference>